<evidence type="ECO:0000256" key="2">
    <source>
        <dbReference type="ARBA" id="ARBA00022917"/>
    </source>
</evidence>
<evidence type="ECO:0000313" key="6">
    <source>
        <dbReference type="Proteomes" id="UP000032141"/>
    </source>
</evidence>
<dbReference type="eggNOG" id="KOG1637">
    <property type="taxonomic scope" value="Eukaryota"/>
</dbReference>
<dbReference type="GO" id="GO:0005524">
    <property type="term" value="F:ATP binding"/>
    <property type="evidence" value="ECO:0007669"/>
    <property type="project" value="InterPro"/>
</dbReference>
<protein>
    <recommendedName>
        <fullName evidence="3">Threonyl-tRNA synthetase</fullName>
    </recommendedName>
</protein>
<dbReference type="InterPro" id="IPR045864">
    <property type="entry name" value="aa-tRNA-synth_II/BPL/LPL"/>
</dbReference>
<evidence type="ECO:0000313" key="5">
    <source>
        <dbReference type="EnsemblPlants" id="Bo2g155690.1"/>
    </source>
</evidence>
<feature type="domain" description="Aminoacyl-tRNA synthetase class II (G/ P/ S/T)" evidence="4">
    <location>
        <begin position="81"/>
        <end position="262"/>
    </location>
</feature>
<dbReference type="PRINTS" id="PR01047">
    <property type="entry name" value="TRNASYNTHTHR"/>
</dbReference>
<organism evidence="5 6">
    <name type="scientific">Brassica oleracea var. oleracea</name>
    <dbReference type="NCBI Taxonomy" id="109376"/>
    <lineage>
        <taxon>Eukaryota</taxon>
        <taxon>Viridiplantae</taxon>
        <taxon>Streptophyta</taxon>
        <taxon>Embryophyta</taxon>
        <taxon>Tracheophyta</taxon>
        <taxon>Spermatophyta</taxon>
        <taxon>Magnoliopsida</taxon>
        <taxon>eudicotyledons</taxon>
        <taxon>Gunneridae</taxon>
        <taxon>Pentapetalae</taxon>
        <taxon>rosids</taxon>
        <taxon>malvids</taxon>
        <taxon>Brassicales</taxon>
        <taxon>Brassicaceae</taxon>
        <taxon>Brassiceae</taxon>
        <taxon>Brassica</taxon>
    </lineage>
</organism>
<evidence type="ECO:0000256" key="3">
    <source>
        <dbReference type="ARBA" id="ARBA00031900"/>
    </source>
</evidence>
<dbReference type="Gramene" id="Bo2g155690.1">
    <property type="protein sequence ID" value="Bo2g155690.1"/>
    <property type="gene ID" value="Bo2g155690"/>
</dbReference>
<reference evidence="5" key="2">
    <citation type="submission" date="2015-03" db="UniProtKB">
        <authorList>
            <consortium name="EnsemblPlants"/>
        </authorList>
    </citation>
    <scope>IDENTIFICATION</scope>
</reference>
<dbReference type="EnsemblPlants" id="Bo2g155690.1">
    <property type="protein sequence ID" value="Bo2g155690.1"/>
    <property type="gene ID" value="Bo2g155690"/>
</dbReference>
<dbReference type="STRING" id="109376.A0A0D3AXD3"/>
<dbReference type="Gene3D" id="3.30.930.10">
    <property type="entry name" value="Bira Bifunctional Protein, Domain 2"/>
    <property type="match status" value="1"/>
</dbReference>
<dbReference type="HOGENOM" id="CLU_008554_2_1_1"/>
<dbReference type="PANTHER" id="PTHR11451:SF46">
    <property type="entry name" value="THREONINE--TRNA LIGASE"/>
    <property type="match status" value="1"/>
</dbReference>
<dbReference type="AlphaFoldDB" id="A0A0D3AXD3"/>
<dbReference type="GO" id="GO:0005739">
    <property type="term" value="C:mitochondrion"/>
    <property type="evidence" value="ECO:0007669"/>
    <property type="project" value="TreeGrafter"/>
</dbReference>
<sequence length="340" mass="38796">MRAPPPLSARLGSAWAWAWVLSLKSWVLVITPNMYNIKLWGTSGHAEKYKKNTFTFDIEKQEAQTYELPWSLLDVPTQGSLIQRLADCGVLHRNEESGALSGLTVPASISLDDAHIFCTEDQVMDEVKAVLDFIDYASFTSRPGNYLGDLKTWDKAENDLKLALDAFGRKWQLSKGDGAFYGPKIDITVSDAMNRKFQCATLQLIICFLSAHYQLDFQLPDRFKLEYSDEDEGKKEKPRPVMIHRAVLGSVERMFAILLEHYKGKWPFWLSPRQAIVCRISKKSEEYALQVTTIREKKEIHEAGYYVDADVTERKIDKKVIKLMFLWCELVVGEIEAATG</sequence>
<keyword evidence="2" id="KW-0648">Protein biosynthesis</keyword>
<dbReference type="SUPFAM" id="SSF52954">
    <property type="entry name" value="Class II aaRS ABD-related"/>
    <property type="match status" value="1"/>
</dbReference>
<dbReference type="SUPFAM" id="SSF55681">
    <property type="entry name" value="Class II aaRS and biotin synthetases"/>
    <property type="match status" value="1"/>
</dbReference>
<evidence type="ECO:0000256" key="1">
    <source>
        <dbReference type="ARBA" id="ARBA00008226"/>
    </source>
</evidence>
<name>A0A0D3AXD3_BRAOL</name>
<dbReference type="InterPro" id="IPR002314">
    <property type="entry name" value="aa-tRNA-synt_IIb"/>
</dbReference>
<dbReference type="InterPro" id="IPR036621">
    <property type="entry name" value="Anticodon-bd_dom_sf"/>
</dbReference>
<dbReference type="GO" id="GO:0004829">
    <property type="term" value="F:threonine-tRNA ligase activity"/>
    <property type="evidence" value="ECO:0007669"/>
    <property type="project" value="InterPro"/>
</dbReference>
<evidence type="ECO:0000259" key="4">
    <source>
        <dbReference type="Pfam" id="PF00587"/>
    </source>
</evidence>
<proteinExistence type="inferred from homology"/>
<dbReference type="Pfam" id="PF00587">
    <property type="entry name" value="tRNA-synt_2b"/>
    <property type="match status" value="1"/>
</dbReference>
<keyword evidence="6" id="KW-1185">Reference proteome</keyword>
<dbReference type="Gene3D" id="3.40.50.800">
    <property type="entry name" value="Anticodon-binding domain"/>
    <property type="match status" value="1"/>
</dbReference>
<dbReference type="GO" id="GO:0009507">
    <property type="term" value="C:chloroplast"/>
    <property type="evidence" value="ECO:0007669"/>
    <property type="project" value="TreeGrafter"/>
</dbReference>
<reference evidence="5 6" key="1">
    <citation type="journal article" date="2014" name="Genome Biol.">
        <title>Transcriptome and methylome profiling reveals relics of genome dominance in the mesopolyploid Brassica oleracea.</title>
        <authorList>
            <person name="Parkin I.A."/>
            <person name="Koh C."/>
            <person name="Tang H."/>
            <person name="Robinson S.J."/>
            <person name="Kagale S."/>
            <person name="Clarke W.E."/>
            <person name="Town C.D."/>
            <person name="Nixon J."/>
            <person name="Krishnakumar V."/>
            <person name="Bidwell S.L."/>
            <person name="Denoeud F."/>
            <person name="Belcram H."/>
            <person name="Links M.G."/>
            <person name="Just J."/>
            <person name="Clarke C."/>
            <person name="Bender T."/>
            <person name="Huebert T."/>
            <person name="Mason A.S."/>
            <person name="Pires J.C."/>
            <person name="Barker G."/>
            <person name="Moore J."/>
            <person name="Walley P.G."/>
            <person name="Manoli S."/>
            <person name="Batley J."/>
            <person name="Edwards D."/>
            <person name="Nelson M.N."/>
            <person name="Wang X."/>
            <person name="Paterson A.H."/>
            <person name="King G."/>
            <person name="Bancroft I."/>
            <person name="Chalhoub B."/>
            <person name="Sharpe A.G."/>
        </authorList>
    </citation>
    <scope>NUCLEOTIDE SEQUENCE</scope>
    <source>
        <strain evidence="5 6">cv. TO1000</strain>
    </source>
</reference>
<dbReference type="InterPro" id="IPR002320">
    <property type="entry name" value="Thr-tRNA-ligase_IIa"/>
</dbReference>
<accession>A0A0D3AXD3</accession>
<dbReference type="PANTHER" id="PTHR11451">
    <property type="entry name" value="THREONINE-TRNA LIGASE"/>
    <property type="match status" value="1"/>
</dbReference>
<comment type="similarity">
    <text evidence="1">Belongs to the class-II aminoacyl-tRNA synthetase family.</text>
</comment>
<dbReference type="Proteomes" id="UP000032141">
    <property type="component" value="Chromosome C2"/>
</dbReference>
<dbReference type="GO" id="GO:0006435">
    <property type="term" value="P:threonyl-tRNA aminoacylation"/>
    <property type="evidence" value="ECO:0007669"/>
    <property type="project" value="InterPro"/>
</dbReference>